<dbReference type="Proteomes" id="UP000218209">
    <property type="component" value="Unassembled WGS sequence"/>
</dbReference>
<evidence type="ECO:0000256" key="3">
    <source>
        <dbReference type="ARBA" id="ARBA00022723"/>
    </source>
</evidence>
<feature type="domain" description="Peptidase M13 C-terminal" evidence="7">
    <location>
        <begin position="409"/>
        <end position="616"/>
    </location>
</feature>
<keyword evidence="6" id="KW-0482">Metalloprotease</keyword>
<dbReference type="GO" id="GO:0004222">
    <property type="term" value="F:metalloendopeptidase activity"/>
    <property type="evidence" value="ECO:0007669"/>
    <property type="project" value="InterPro"/>
</dbReference>
<keyword evidence="10" id="KW-1185">Reference proteome</keyword>
<evidence type="ECO:0008006" key="11">
    <source>
        <dbReference type="Google" id="ProtNLM"/>
    </source>
</evidence>
<evidence type="ECO:0000259" key="7">
    <source>
        <dbReference type="Pfam" id="PF01431"/>
    </source>
</evidence>
<protein>
    <recommendedName>
        <fullName evidence="11">Peptidase M13 C-terminal domain-containing protein</fullName>
    </recommendedName>
</protein>
<keyword evidence="5" id="KW-0862">Zinc</keyword>
<dbReference type="CDD" id="cd08662">
    <property type="entry name" value="M13"/>
    <property type="match status" value="1"/>
</dbReference>
<organism evidence="9 10">
    <name type="scientific">Porphyra umbilicalis</name>
    <name type="common">Purple laver</name>
    <name type="synonym">Red alga</name>
    <dbReference type="NCBI Taxonomy" id="2786"/>
    <lineage>
        <taxon>Eukaryota</taxon>
        <taxon>Rhodophyta</taxon>
        <taxon>Bangiophyceae</taxon>
        <taxon>Bangiales</taxon>
        <taxon>Bangiaceae</taxon>
        <taxon>Porphyra</taxon>
    </lineage>
</organism>
<dbReference type="InterPro" id="IPR042089">
    <property type="entry name" value="Peptidase_M13_dom_2"/>
</dbReference>
<evidence type="ECO:0000313" key="9">
    <source>
        <dbReference type="EMBL" id="OSX78852.1"/>
    </source>
</evidence>
<dbReference type="SUPFAM" id="SSF55486">
    <property type="entry name" value="Metalloproteases ('zincins'), catalytic domain"/>
    <property type="match status" value="1"/>
</dbReference>
<comment type="cofactor">
    <cofactor evidence="1">
        <name>Zn(2+)</name>
        <dbReference type="ChEBI" id="CHEBI:29105"/>
    </cofactor>
</comment>
<evidence type="ECO:0000256" key="2">
    <source>
        <dbReference type="ARBA" id="ARBA00022670"/>
    </source>
</evidence>
<dbReference type="InterPro" id="IPR018497">
    <property type="entry name" value="Peptidase_M13_C"/>
</dbReference>
<keyword evidence="2" id="KW-0645">Protease</keyword>
<dbReference type="PANTHER" id="PTHR11733">
    <property type="entry name" value="ZINC METALLOPROTEASE FAMILY M13 NEPRILYSIN-RELATED"/>
    <property type="match status" value="1"/>
</dbReference>
<dbReference type="EMBL" id="KV918803">
    <property type="protein sequence ID" value="OSX78852.1"/>
    <property type="molecule type" value="Genomic_DNA"/>
</dbReference>
<evidence type="ECO:0000313" key="10">
    <source>
        <dbReference type="Proteomes" id="UP000218209"/>
    </source>
</evidence>
<dbReference type="AlphaFoldDB" id="A0A1X6PDA9"/>
<dbReference type="PROSITE" id="PS51885">
    <property type="entry name" value="NEPRILYSIN"/>
    <property type="match status" value="1"/>
</dbReference>
<keyword evidence="4" id="KW-0378">Hydrolase</keyword>
<evidence type="ECO:0000256" key="4">
    <source>
        <dbReference type="ARBA" id="ARBA00022801"/>
    </source>
</evidence>
<dbReference type="Pfam" id="PF05649">
    <property type="entry name" value="Peptidase_M13_N"/>
    <property type="match status" value="1"/>
</dbReference>
<dbReference type="InterPro" id="IPR000718">
    <property type="entry name" value="Peptidase_M13"/>
</dbReference>
<dbReference type="PANTHER" id="PTHR11733:SF232">
    <property type="entry name" value="NEPRILYSIN METALLOPEPTIDASE FAMILY"/>
    <property type="match status" value="1"/>
</dbReference>
<keyword evidence="3" id="KW-0479">Metal-binding</keyword>
<feature type="domain" description="Peptidase M13 N-terminal" evidence="8">
    <location>
        <begin position="16"/>
        <end position="351"/>
    </location>
</feature>
<dbReference type="OrthoDB" id="6475849at2759"/>
<name>A0A1X6PDA9_PORUM</name>
<dbReference type="InterPro" id="IPR024079">
    <property type="entry name" value="MetalloPept_cat_dom_sf"/>
</dbReference>
<evidence type="ECO:0000256" key="1">
    <source>
        <dbReference type="ARBA" id="ARBA00001947"/>
    </source>
</evidence>
<dbReference type="Pfam" id="PF01431">
    <property type="entry name" value="Peptidase_M13"/>
    <property type="match status" value="1"/>
</dbReference>
<dbReference type="Gene3D" id="3.40.390.10">
    <property type="entry name" value="Collagenase (Catalytic Domain)"/>
    <property type="match status" value="1"/>
</dbReference>
<dbReference type="InterPro" id="IPR008753">
    <property type="entry name" value="Peptidase_M13_N"/>
</dbReference>
<accession>A0A1X6PDA9</accession>
<sequence>MRARIHTAIDGLLTTPPHKDTKAGLLYAACMANRPNDLSTLSRFGPVLQAVGASGTYESVVKAVATLHSNAGGSPLFSTAVRDSRVEYGVRVLRLDRPSLGMSRAGFRGRTCHDQAVQASYRQMLRAFMSIAQEAGLLRGTFWPDAAAAADAVYAFEERLQVFKTIGYKAWRAARDNMLPVASTTDLELPAAVLGMEGVQTPKGTAMVKYPAYFGALNKWIRAGVVGNAQNGRAVLQTYLAYKVTRSFAEADLLGPDATAAWWAYRMVVKGTKAPTPRLNRCASRVGDHFPIAVTAAFMAEYFDNSKAEFARSMVTDIRAATAAMINASDWMDGPTTAAALEKLAATEARVADNTPNGAEDDTTDIVIKPGDYSASYLSAATHDWRRQWHRLAAPRADRQANLRGWETNAAYSSSRVEIYIPAGILQSPAFAPSAPHALTFGGIGRTIGHEYTHGFDNRGRAYDGRGLAASWWSPESDAAFYAKARCLVNLFDGYVPPDLPASTVDGAHTLPENIADAGGIRSAWAAWQRRSAAGAVGPTNAVLSAKFSNDQLFFLGFAQTWCRRVRVERQAAKLKSDVHSPARFRAEGTLSQFAPFAAAFKCPPGSRYNPPTRCSLW</sequence>
<dbReference type="GO" id="GO:0016485">
    <property type="term" value="P:protein processing"/>
    <property type="evidence" value="ECO:0007669"/>
    <property type="project" value="TreeGrafter"/>
</dbReference>
<evidence type="ECO:0000259" key="8">
    <source>
        <dbReference type="Pfam" id="PF05649"/>
    </source>
</evidence>
<evidence type="ECO:0000256" key="5">
    <source>
        <dbReference type="ARBA" id="ARBA00022833"/>
    </source>
</evidence>
<dbReference type="PRINTS" id="PR00786">
    <property type="entry name" value="NEPRILYSIN"/>
</dbReference>
<dbReference type="Gene3D" id="1.10.1380.10">
    <property type="entry name" value="Neutral endopeptidase , domain2"/>
    <property type="match status" value="1"/>
</dbReference>
<dbReference type="GO" id="GO:0005886">
    <property type="term" value="C:plasma membrane"/>
    <property type="evidence" value="ECO:0007669"/>
    <property type="project" value="TreeGrafter"/>
</dbReference>
<dbReference type="GO" id="GO:0046872">
    <property type="term" value="F:metal ion binding"/>
    <property type="evidence" value="ECO:0007669"/>
    <property type="project" value="UniProtKB-KW"/>
</dbReference>
<gene>
    <name evidence="9" type="ORF">BU14_0096s0005</name>
</gene>
<evidence type="ECO:0000256" key="6">
    <source>
        <dbReference type="ARBA" id="ARBA00023049"/>
    </source>
</evidence>
<proteinExistence type="predicted"/>
<reference evidence="9 10" key="1">
    <citation type="submission" date="2017-03" db="EMBL/GenBank/DDBJ databases">
        <title>WGS assembly of Porphyra umbilicalis.</title>
        <authorList>
            <person name="Brawley S.H."/>
            <person name="Blouin N.A."/>
            <person name="Ficko-Blean E."/>
            <person name="Wheeler G.L."/>
            <person name="Lohr M."/>
            <person name="Goodson H.V."/>
            <person name="Jenkins J.W."/>
            <person name="Blaby-Haas C.E."/>
            <person name="Helliwell K.E."/>
            <person name="Chan C."/>
            <person name="Marriage T."/>
            <person name="Bhattacharya D."/>
            <person name="Klein A.S."/>
            <person name="Badis Y."/>
            <person name="Brodie J."/>
            <person name="Cao Y."/>
            <person name="Collen J."/>
            <person name="Dittami S.M."/>
            <person name="Gachon C.M."/>
            <person name="Green B.R."/>
            <person name="Karpowicz S."/>
            <person name="Kim J.W."/>
            <person name="Kudahl U."/>
            <person name="Lin S."/>
            <person name="Michel G."/>
            <person name="Mittag M."/>
            <person name="Olson B.J."/>
            <person name="Pangilinan J."/>
            <person name="Peng Y."/>
            <person name="Qiu H."/>
            <person name="Shu S."/>
            <person name="Singer J.T."/>
            <person name="Smith A.G."/>
            <person name="Sprecher B.N."/>
            <person name="Wagner V."/>
            <person name="Wang W."/>
            <person name="Wang Z.-Y."/>
            <person name="Yan J."/>
            <person name="Yarish C."/>
            <person name="Zoeuner-Riek S."/>
            <person name="Zhuang Y."/>
            <person name="Zou Y."/>
            <person name="Lindquist E.A."/>
            <person name="Grimwood J."/>
            <person name="Barry K."/>
            <person name="Rokhsar D.S."/>
            <person name="Schmutz J."/>
            <person name="Stiller J.W."/>
            <person name="Grossman A.R."/>
            <person name="Prochnik S.E."/>
        </authorList>
    </citation>
    <scope>NUCLEOTIDE SEQUENCE [LARGE SCALE GENOMIC DNA]</scope>
    <source>
        <strain evidence="9">4086291</strain>
    </source>
</reference>